<dbReference type="STRING" id="888741.HMPREF9098_1857"/>
<dbReference type="EMBL" id="AEWV01000038">
    <property type="protein sequence ID" value="EGC16720.1"/>
    <property type="molecule type" value="Genomic_DNA"/>
</dbReference>
<organism evidence="3 4">
    <name type="scientific">Kingella denitrificans ATCC 33394</name>
    <dbReference type="NCBI Taxonomy" id="888741"/>
    <lineage>
        <taxon>Bacteria</taxon>
        <taxon>Pseudomonadati</taxon>
        <taxon>Pseudomonadota</taxon>
        <taxon>Betaproteobacteria</taxon>
        <taxon>Neisseriales</taxon>
        <taxon>Neisseriaceae</taxon>
        <taxon>Kingella</taxon>
    </lineage>
</organism>
<proteinExistence type="predicted"/>
<keyword evidence="1" id="KW-0472">Membrane</keyword>
<dbReference type="EMBL" id="AEWV01000037">
    <property type="protein sequence ID" value="EGC16728.1"/>
    <property type="molecule type" value="Genomic_DNA"/>
</dbReference>
<name>F0F172_9NEIS</name>
<evidence type="ECO:0000313" key="2">
    <source>
        <dbReference type="EMBL" id="EGC16720.1"/>
    </source>
</evidence>
<dbReference type="Proteomes" id="UP000004088">
    <property type="component" value="Unassembled WGS sequence"/>
</dbReference>
<protein>
    <submittedName>
        <fullName evidence="3">Uncharacterized protein</fullName>
    </submittedName>
</protein>
<keyword evidence="1" id="KW-0812">Transmembrane</keyword>
<evidence type="ECO:0000256" key="1">
    <source>
        <dbReference type="SAM" id="Phobius"/>
    </source>
</evidence>
<dbReference type="AlphaFoldDB" id="F0F172"/>
<feature type="non-terminal residue" evidence="3">
    <location>
        <position position="76"/>
    </location>
</feature>
<sequence>MDTQQQKAKLSPKYIFPLILFALSISFINTAWVAEDAFITFRAVDNLLAGHGPVWNIGERVQVYTHPLWYLLLSIG</sequence>
<keyword evidence="4" id="KW-1185">Reference proteome</keyword>
<feature type="transmembrane region" description="Helical" evidence="1">
    <location>
        <begin position="14"/>
        <end position="34"/>
    </location>
</feature>
<reference evidence="3 4" key="1">
    <citation type="submission" date="2011-01" db="EMBL/GenBank/DDBJ databases">
        <authorList>
            <person name="Muzny D."/>
            <person name="Qin X."/>
            <person name="Deng J."/>
            <person name="Jiang H."/>
            <person name="Liu Y."/>
            <person name="Qu J."/>
            <person name="Song X.-Z."/>
            <person name="Zhang L."/>
            <person name="Thornton R."/>
            <person name="Coyle M."/>
            <person name="Francisco L."/>
            <person name="Jackson L."/>
            <person name="Javaid M."/>
            <person name="Korchina V."/>
            <person name="Kovar C."/>
            <person name="Mata R."/>
            <person name="Mathew T."/>
            <person name="Ngo R."/>
            <person name="Nguyen L."/>
            <person name="Nguyen N."/>
            <person name="Okwuonu G."/>
            <person name="Ongeri F."/>
            <person name="Pham C."/>
            <person name="Simmons D."/>
            <person name="Wilczek-Boney K."/>
            <person name="Hale W."/>
            <person name="Jakkamsetti A."/>
            <person name="Pham P."/>
            <person name="Ruth R."/>
            <person name="San Lucas F."/>
            <person name="Warren J."/>
            <person name="Zhang J."/>
            <person name="Zhao Z."/>
            <person name="Zhou C."/>
            <person name="Zhu D."/>
            <person name="Lee S."/>
            <person name="Bess C."/>
            <person name="Blankenburg K."/>
            <person name="Forbes L."/>
            <person name="Fu Q."/>
            <person name="Gubbala S."/>
            <person name="Hirani K."/>
            <person name="Jayaseelan J.C."/>
            <person name="Lara F."/>
            <person name="Munidasa M."/>
            <person name="Palculict T."/>
            <person name="Patil S."/>
            <person name="Pu L.-L."/>
            <person name="Saada N."/>
            <person name="Tang L."/>
            <person name="Weissenberger G."/>
            <person name="Zhu Y."/>
            <person name="Hemphill L."/>
            <person name="Shang Y."/>
            <person name="Youmans B."/>
            <person name="Ayvaz T."/>
            <person name="Ross M."/>
            <person name="Santibanez J."/>
            <person name="Aqrawi P."/>
            <person name="Gross S."/>
            <person name="Joshi V."/>
            <person name="Fowler G."/>
            <person name="Nazareth L."/>
            <person name="Reid J."/>
            <person name="Worley K."/>
            <person name="Petrosino J."/>
            <person name="Highlander S."/>
            <person name="Gibbs R."/>
        </authorList>
    </citation>
    <scope>NUCLEOTIDE SEQUENCE [LARGE SCALE GENOMIC DNA]</scope>
    <source>
        <strain evidence="3 4">ATCC 33394</strain>
    </source>
</reference>
<comment type="caution">
    <text evidence="3">The sequence shown here is derived from an EMBL/GenBank/DDBJ whole genome shotgun (WGS) entry which is preliminary data.</text>
</comment>
<gene>
    <name evidence="3" type="ORF">HMPREF9098_1857</name>
    <name evidence="2" type="ORF">HMPREF9098_1859</name>
</gene>
<accession>F0F172</accession>
<evidence type="ECO:0000313" key="3">
    <source>
        <dbReference type="EMBL" id="EGC16728.1"/>
    </source>
</evidence>
<keyword evidence="1" id="KW-1133">Transmembrane helix</keyword>
<evidence type="ECO:0000313" key="4">
    <source>
        <dbReference type="Proteomes" id="UP000004088"/>
    </source>
</evidence>
<dbReference type="RefSeq" id="WP_003783818.1">
    <property type="nucleotide sequence ID" value="NZ_GL870929.1"/>
</dbReference>
<dbReference type="HOGENOM" id="CLU_2660324_0_0_4"/>